<evidence type="ECO:0000313" key="3">
    <source>
        <dbReference type="Proteomes" id="UP001642409"/>
    </source>
</evidence>
<reference evidence="1" key="1">
    <citation type="submission" date="2023-06" db="EMBL/GenBank/DDBJ databases">
        <authorList>
            <person name="Kurt Z."/>
        </authorList>
    </citation>
    <scope>NUCLEOTIDE SEQUENCE</scope>
</reference>
<dbReference type="AlphaFoldDB" id="A0AA86UZC6"/>
<keyword evidence="3" id="KW-1185">Reference proteome</keyword>
<proteinExistence type="predicted"/>
<gene>
    <name evidence="2" type="ORF">HINF_LOCUS34360</name>
    <name evidence="1" type="ORF">HINF_LOCUS58081</name>
</gene>
<dbReference type="EMBL" id="CATOUU010001074">
    <property type="protein sequence ID" value="CAI9970436.1"/>
    <property type="molecule type" value="Genomic_DNA"/>
</dbReference>
<protein>
    <submittedName>
        <fullName evidence="2">Hypothetical_protein</fullName>
    </submittedName>
</protein>
<reference evidence="2 3" key="2">
    <citation type="submission" date="2024-07" db="EMBL/GenBank/DDBJ databases">
        <authorList>
            <person name="Akdeniz Z."/>
        </authorList>
    </citation>
    <scope>NUCLEOTIDE SEQUENCE [LARGE SCALE GENOMIC DNA]</scope>
</reference>
<sequence>MGAQLCVPNVELSSQQITALQEKYKSLTDLNECIASSGLVLMRCVIGFAIQKPKAGVFDSEMYIKALYSLKPVIDQFCPEISAFRVQSPCEPFYGNSELYRSFDALIDDFKYSSFYSKNLDLSDFLQKIDSFGTYLIFTNADLKINHKLLKSVHKNANIILIQFHSSNQQLNQFKSVQFNLIEEVASTAKNPNLVRAVTAVSVFGDLPDVFRNQ</sequence>
<evidence type="ECO:0000313" key="2">
    <source>
        <dbReference type="EMBL" id="CAL6032184.1"/>
    </source>
</evidence>
<name>A0AA86UZC6_9EUKA</name>
<organism evidence="1">
    <name type="scientific">Hexamita inflata</name>
    <dbReference type="NCBI Taxonomy" id="28002"/>
    <lineage>
        <taxon>Eukaryota</taxon>
        <taxon>Metamonada</taxon>
        <taxon>Diplomonadida</taxon>
        <taxon>Hexamitidae</taxon>
        <taxon>Hexamitinae</taxon>
        <taxon>Hexamita</taxon>
    </lineage>
</organism>
<evidence type="ECO:0000313" key="1">
    <source>
        <dbReference type="EMBL" id="CAI9970436.1"/>
    </source>
</evidence>
<dbReference type="EMBL" id="CAXDID020000122">
    <property type="protein sequence ID" value="CAL6032184.1"/>
    <property type="molecule type" value="Genomic_DNA"/>
</dbReference>
<dbReference type="Proteomes" id="UP001642409">
    <property type="component" value="Unassembled WGS sequence"/>
</dbReference>
<accession>A0AA86UZC6</accession>
<comment type="caution">
    <text evidence="1">The sequence shown here is derived from an EMBL/GenBank/DDBJ whole genome shotgun (WGS) entry which is preliminary data.</text>
</comment>